<reference evidence="1 2" key="1">
    <citation type="journal article" date="2013" name="Genome Biol. Evol.">
        <title>Genomes of Stigonematalean cyanobacteria (subsection V) and the evolution of oxygenic photosynthesis from prokaryotes to plastids.</title>
        <authorList>
            <person name="Dagan T."/>
            <person name="Roettger M."/>
            <person name="Stucken K."/>
            <person name="Landan G."/>
            <person name="Koch R."/>
            <person name="Major P."/>
            <person name="Gould S.B."/>
            <person name="Goremykin V.V."/>
            <person name="Rippka R."/>
            <person name="Tandeau de Marsac N."/>
            <person name="Gugger M."/>
            <person name="Lockhart P.J."/>
            <person name="Allen J.F."/>
            <person name="Brune I."/>
            <person name="Maus I."/>
            <person name="Puhler A."/>
            <person name="Martin W.F."/>
        </authorList>
    </citation>
    <scope>NUCLEOTIDE SEQUENCE [LARGE SCALE GENOMIC DNA]</scope>
    <source>
        <strain evidence="1 2">PCC 7110</strain>
    </source>
</reference>
<dbReference type="GO" id="GO:0006261">
    <property type="term" value="P:DNA-templated DNA replication"/>
    <property type="evidence" value="ECO:0007669"/>
    <property type="project" value="TreeGrafter"/>
</dbReference>
<dbReference type="Pfam" id="PF13177">
    <property type="entry name" value="DNA_pol3_delta2"/>
    <property type="match status" value="1"/>
</dbReference>
<dbReference type="PANTHER" id="PTHR11669:SF8">
    <property type="entry name" value="DNA POLYMERASE III SUBUNIT DELTA"/>
    <property type="match status" value="1"/>
</dbReference>
<dbReference type="SUPFAM" id="SSF52540">
    <property type="entry name" value="P-loop containing nucleoside triphosphate hydrolases"/>
    <property type="match status" value="1"/>
</dbReference>
<sequence>MNNQLSLLNDEPVQQPYQAVQPETQLFKQIPKTLSWSDILGQFVAIAVLKNALERDRVGTAYLFSGPDGVGKTLTAKCFVEQLGYANPTEHPDVLWVEPTYLHQGQQLTASIAAEHEVKSKSLPLIRIEQVRTITEFLGTSALIATKKVVVIQCAEQMQTAAANALLKTLENPTNGILILISSEPKRLLSTIASRCQHLLFNRLSNEQMLEVLTRLGYSEILEVKSVMGLATGSPGAAIYHYKQLKSIPAELLLELKQPPKDILKVINISRAVETLELHAQLWILQYLQWLWWQQTSDASLIEKLQNAKMQIQMFIQPKLVWDVLLMELIN</sequence>
<dbReference type="Gene3D" id="3.40.50.300">
    <property type="entry name" value="P-loop containing nucleotide triphosphate hydrolases"/>
    <property type="match status" value="1"/>
</dbReference>
<dbReference type="STRING" id="128403.WA1_50345"/>
<name>A0A139WR66_9CYAN</name>
<dbReference type="InterPro" id="IPR027417">
    <property type="entry name" value="P-loop_NTPase"/>
</dbReference>
<evidence type="ECO:0000313" key="1">
    <source>
        <dbReference type="EMBL" id="KYC34926.1"/>
    </source>
</evidence>
<dbReference type="AlphaFoldDB" id="A0A139WR66"/>
<dbReference type="PANTHER" id="PTHR11669">
    <property type="entry name" value="REPLICATION FACTOR C / DNA POLYMERASE III GAMMA-TAU SUBUNIT"/>
    <property type="match status" value="1"/>
</dbReference>
<organism evidence="1 2">
    <name type="scientific">Scytonema hofmannii PCC 7110</name>
    <dbReference type="NCBI Taxonomy" id="128403"/>
    <lineage>
        <taxon>Bacteria</taxon>
        <taxon>Bacillati</taxon>
        <taxon>Cyanobacteriota</taxon>
        <taxon>Cyanophyceae</taxon>
        <taxon>Nostocales</taxon>
        <taxon>Scytonemataceae</taxon>
        <taxon>Scytonema</taxon>
    </lineage>
</organism>
<accession>A0A139WR66</accession>
<gene>
    <name evidence="1" type="ORF">WA1_50345</name>
</gene>
<keyword evidence="2" id="KW-1185">Reference proteome</keyword>
<protein>
    <recommendedName>
        <fullName evidence="3">DNA polymerase III subunit delta</fullName>
    </recommendedName>
</protein>
<dbReference type="OrthoDB" id="9810148at2"/>
<evidence type="ECO:0008006" key="3">
    <source>
        <dbReference type="Google" id="ProtNLM"/>
    </source>
</evidence>
<dbReference type="Proteomes" id="UP000076925">
    <property type="component" value="Unassembled WGS sequence"/>
</dbReference>
<comment type="caution">
    <text evidence="1">The sequence shown here is derived from an EMBL/GenBank/DDBJ whole genome shotgun (WGS) entry which is preliminary data.</text>
</comment>
<proteinExistence type="predicted"/>
<evidence type="ECO:0000313" key="2">
    <source>
        <dbReference type="Proteomes" id="UP000076925"/>
    </source>
</evidence>
<dbReference type="NCBIfam" id="NF005638">
    <property type="entry name" value="PRK07399.1"/>
    <property type="match status" value="1"/>
</dbReference>
<dbReference type="RefSeq" id="WP_017741123.1">
    <property type="nucleotide sequence ID" value="NZ_KQ976355.1"/>
</dbReference>
<dbReference type="EMBL" id="ANNX02000064">
    <property type="protein sequence ID" value="KYC34926.1"/>
    <property type="molecule type" value="Genomic_DNA"/>
</dbReference>
<dbReference type="InterPro" id="IPR050238">
    <property type="entry name" value="DNA_Rep/Repair_Clamp_Loader"/>
</dbReference>